<evidence type="ECO:0000259" key="4">
    <source>
        <dbReference type="Pfam" id="PF02954"/>
    </source>
</evidence>
<dbReference type="PRINTS" id="PR01591">
    <property type="entry name" value="DNABINDNGFIS"/>
</dbReference>
<dbReference type="PRINTS" id="PR01590">
    <property type="entry name" value="HTHFIS"/>
</dbReference>
<dbReference type="EMBL" id="SLWY01000007">
    <property type="protein sequence ID" value="TCO81636.1"/>
    <property type="molecule type" value="Genomic_DNA"/>
</dbReference>
<feature type="domain" description="DNA binding HTH" evidence="4">
    <location>
        <begin position="42"/>
        <end position="82"/>
    </location>
</feature>
<dbReference type="GO" id="GO:0043565">
    <property type="term" value="F:sequence-specific DNA binding"/>
    <property type="evidence" value="ECO:0007669"/>
    <property type="project" value="InterPro"/>
</dbReference>
<dbReference type="RefSeq" id="WP_132540637.1">
    <property type="nucleotide sequence ID" value="NZ_SLWY01000007.1"/>
</dbReference>
<comment type="similarity">
    <text evidence="1">Belongs to the transcriptional regulatory Fis family.</text>
</comment>
<dbReference type="InterPro" id="IPR002197">
    <property type="entry name" value="HTH_Fis"/>
</dbReference>
<protein>
    <recommendedName>
        <fullName evidence="3">Putative Fis-like DNA-binding protein</fullName>
    </recommendedName>
</protein>
<name>A0A4R2L8J9_9GAMM</name>
<keyword evidence="2 5" id="KW-0238">DNA-binding</keyword>
<dbReference type="SUPFAM" id="SSF46689">
    <property type="entry name" value="Homeodomain-like"/>
    <property type="match status" value="1"/>
</dbReference>
<dbReference type="Gene3D" id="1.10.10.60">
    <property type="entry name" value="Homeodomain-like"/>
    <property type="match status" value="1"/>
</dbReference>
<dbReference type="PANTHER" id="PTHR47918">
    <property type="entry name" value="DNA-BINDING PROTEIN FIS"/>
    <property type="match status" value="1"/>
</dbReference>
<evidence type="ECO:0000256" key="1">
    <source>
        <dbReference type="ARBA" id="ARBA00008559"/>
    </source>
</evidence>
<dbReference type="Pfam" id="PF02954">
    <property type="entry name" value="HTH_8"/>
    <property type="match status" value="1"/>
</dbReference>
<dbReference type="GO" id="GO:0006355">
    <property type="term" value="P:regulation of DNA-templated transcription"/>
    <property type="evidence" value="ECO:0007669"/>
    <property type="project" value="InterPro"/>
</dbReference>
<dbReference type="InterPro" id="IPR009057">
    <property type="entry name" value="Homeodomain-like_sf"/>
</dbReference>
<proteinExistence type="inferred from homology"/>
<sequence>MTAPDREPATCVPLRMQVQAALQDYFRQLDGELPRDLYQFVLQEVERPLLEAVMAITRGNQTRAAEVLGLNRSTLRKKLRHYGLE</sequence>
<accession>A0A4R2L8J9</accession>
<dbReference type="InterPro" id="IPR050207">
    <property type="entry name" value="Trans_regulatory_Fis"/>
</dbReference>
<evidence type="ECO:0000256" key="2">
    <source>
        <dbReference type="ARBA" id="ARBA00023125"/>
    </source>
</evidence>
<evidence type="ECO:0000313" key="6">
    <source>
        <dbReference type="Proteomes" id="UP000295765"/>
    </source>
</evidence>
<comment type="caution">
    <text evidence="5">The sequence shown here is derived from an EMBL/GenBank/DDBJ whole genome shotgun (WGS) entry which is preliminary data.</text>
</comment>
<evidence type="ECO:0000313" key="5">
    <source>
        <dbReference type="EMBL" id="TCO81636.1"/>
    </source>
</evidence>
<keyword evidence="6" id="KW-1185">Reference proteome</keyword>
<dbReference type="PIRSF" id="PIRSF002097">
    <property type="entry name" value="DNA-binding_Fis"/>
    <property type="match status" value="1"/>
</dbReference>
<dbReference type="PANTHER" id="PTHR47918:SF1">
    <property type="entry name" value="DNA-BINDING PROTEIN FIS"/>
    <property type="match status" value="1"/>
</dbReference>
<dbReference type="OrthoDB" id="9802388at2"/>
<dbReference type="Proteomes" id="UP000295765">
    <property type="component" value="Unassembled WGS sequence"/>
</dbReference>
<reference evidence="5 6" key="1">
    <citation type="submission" date="2019-03" db="EMBL/GenBank/DDBJ databases">
        <title>Genomic Encyclopedia of Type Strains, Phase IV (KMG-IV): sequencing the most valuable type-strain genomes for metagenomic binning, comparative biology and taxonomic classification.</title>
        <authorList>
            <person name="Goeker M."/>
        </authorList>
    </citation>
    <scope>NUCLEOTIDE SEQUENCE [LARGE SCALE GENOMIC DNA]</scope>
    <source>
        <strain evidence="5 6">DSM 25287</strain>
    </source>
</reference>
<dbReference type="NCBIfam" id="NF001659">
    <property type="entry name" value="PRK00430.1"/>
    <property type="match status" value="1"/>
</dbReference>
<dbReference type="AlphaFoldDB" id="A0A4R2L8J9"/>
<organism evidence="5 6">
    <name type="scientific">Plasticicumulans lactativorans</name>
    <dbReference type="NCBI Taxonomy" id="1133106"/>
    <lineage>
        <taxon>Bacteria</taxon>
        <taxon>Pseudomonadati</taxon>
        <taxon>Pseudomonadota</taxon>
        <taxon>Gammaproteobacteria</taxon>
        <taxon>Candidatus Competibacteraceae</taxon>
        <taxon>Plasticicumulans</taxon>
    </lineage>
</organism>
<dbReference type="InterPro" id="IPR005412">
    <property type="entry name" value="Fis_DNA-bd"/>
</dbReference>
<gene>
    <name evidence="5" type="ORF">EV699_10729</name>
</gene>
<evidence type="ECO:0000256" key="3">
    <source>
        <dbReference type="ARBA" id="ARBA00029540"/>
    </source>
</evidence>